<feature type="region of interest" description="Disordered" evidence="1">
    <location>
        <begin position="488"/>
        <end position="526"/>
    </location>
</feature>
<feature type="compositionally biased region" description="Basic and acidic residues" evidence="1">
    <location>
        <begin position="509"/>
        <end position="519"/>
    </location>
</feature>
<feature type="compositionally biased region" description="Acidic residues" evidence="1">
    <location>
        <begin position="498"/>
        <end position="508"/>
    </location>
</feature>
<proteinExistence type="predicted"/>
<dbReference type="InterPro" id="IPR036116">
    <property type="entry name" value="FN3_sf"/>
</dbReference>
<evidence type="ECO:0000313" key="3">
    <source>
        <dbReference type="EMBL" id="CAD5125482.1"/>
    </source>
</evidence>
<dbReference type="CDD" id="cd00063">
    <property type="entry name" value="FN3"/>
    <property type="match status" value="2"/>
</dbReference>
<dbReference type="Proteomes" id="UP000549394">
    <property type="component" value="Unassembled WGS sequence"/>
</dbReference>
<sequence>MEVANDNIYIKWKKSISPTSKPLSYVVFSRYVISPLHKPIHKDDYSDWMTAPSSITHSQQISFPAKPGRFYKFYVKAVSEDGASEASYAKEGQAVRLIREPSSPGSVKDLEMVGKLTEDGKNTIVLKWKEPIDSDLPIDSYKIKYQKMKKRRKNRQRDWMMDDAGLKSPTSERRRRKRRHEARVSHNEDKEQKYTLKNLSAGSFEISVSAIAKYGHSSLESKPNTIVVDLPQTSLGSFRHKDRRNNLPKVTGLTHSRPLYDKKDGLIFNITWEAPKTRRKLKAYKVKWTFKGCLKTATTKISGHVLRKKNYHVFKNLPFQCNINVEVSYETKSKKSTFYSLPANYEFSTGSCMDVKMVYLLKDSPDACSDNNSSKTEKAVPEDLRISNVVKLRNRKQKTIILKIQWKPPSNKNLNPYKYRVSWNPVSKNDEEEKSSAEYRVVKAKNGLNTVTIENSVRQKTNYRVSVESIFKLDGRLVFSRPVVRQQKTPNLGFGSSAEEEEEEEEMEEEKKEKEKEENQSFNKQL</sequence>
<feature type="region of interest" description="Disordered" evidence="1">
    <location>
        <begin position="147"/>
        <end position="191"/>
    </location>
</feature>
<accession>A0A7I8WBG3</accession>
<dbReference type="InterPro" id="IPR013783">
    <property type="entry name" value="Ig-like_fold"/>
</dbReference>
<evidence type="ECO:0000256" key="1">
    <source>
        <dbReference type="SAM" id="MobiDB-lite"/>
    </source>
</evidence>
<dbReference type="Pfam" id="PF00041">
    <property type="entry name" value="fn3"/>
    <property type="match status" value="1"/>
</dbReference>
<feature type="domain" description="Fibronectin type-III" evidence="2">
    <location>
        <begin position="386"/>
        <end position="477"/>
    </location>
</feature>
<reference evidence="3 4" key="1">
    <citation type="submission" date="2020-08" db="EMBL/GenBank/DDBJ databases">
        <authorList>
            <person name="Hejnol A."/>
        </authorList>
    </citation>
    <scope>NUCLEOTIDE SEQUENCE [LARGE SCALE GENOMIC DNA]</scope>
</reference>
<gene>
    <name evidence="3" type="ORF">DGYR_LOCUS12854</name>
</gene>
<dbReference type="AlphaFoldDB" id="A0A7I8WBG3"/>
<keyword evidence="4" id="KW-1185">Reference proteome</keyword>
<dbReference type="SMART" id="SM00060">
    <property type="entry name" value="FN3"/>
    <property type="match status" value="2"/>
</dbReference>
<dbReference type="EMBL" id="CAJFCJ010000027">
    <property type="protein sequence ID" value="CAD5125482.1"/>
    <property type="molecule type" value="Genomic_DNA"/>
</dbReference>
<name>A0A7I8WBG3_9ANNE</name>
<dbReference type="SUPFAM" id="SSF49265">
    <property type="entry name" value="Fibronectin type III"/>
    <property type="match status" value="1"/>
</dbReference>
<evidence type="ECO:0000313" key="4">
    <source>
        <dbReference type="Proteomes" id="UP000549394"/>
    </source>
</evidence>
<feature type="domain" description="Fibronectin type-III" evidence="2">
    <location>
        <begin position="104"/>
        <end position="217"/>
    </location>
</feature>
<feature type="compositionally biased region" description="Basic and acidic residues" evidence="1">
    <location>
        <begin position="182"/>
        <end position="191"/>
    </location>
</feature>
<dbReference type="InterPro" id="IPR003961">
    <property type="entry name" value="FN3_dom"/>
</dbReference>
<evidence type="ECO:0000259" key="2">
    <source>
        <dbReference type="SMART" id="SM00060"/>
    </source>
</evidence>
<protein>
    <submittedName>
        <fullName evidence="3">DgyrCDS13695</fullName>
    </submittedName>
</protein>
<organism evidence="3 4">
    <name type="scientific">Dimorphilus gyrociliatus</name>
    <dbReference type="NCBI Taxonomy" id="2664684"/>
    <lineage>
        <taxon>Eukaryota</taxon>
        <taxon>Metazoa</taxon>
        <taxon>Spiralia</taxon>
        <taxon>Lophotrochozoa</taxon>
        <taxon>Annelida</taxon>
        <taxon>Polychaeta</taxon>
        <taxon>Polychaeta incertae sedis</taxon>
        <taxon>Dinophilidae</taxon>
        <taxon>Dimorphilus</taxon>
    </lineage>
</organism>
<comment type="caution">
    <text evidence="3">The sequence shown here is derived from an EMBL/GenBank/DDBJ whole genome shotgun (WGS) entry which is preliminary data.</text>
</comment>
<dbReference type="Gene3D" id="2.60.40.10">
    <property type="entry name" value="Immunoglobulins"/>
    <property type="match status" value="3"/>
</dbReference>